<dbReference type="AlphaFoldDB" id="A0AAV1XWC7"/>
<comment type="caution">
    <text evidence="1">The sequence shown here is derived from an EMBL/GenBank/DDBJ whole genome shotgun (WGS) entry which is preliminary data.</text>
</comment>
<name>A0AAV1XWC7_LUPLU</name>
<sequence>MAIISVSNNINNKINSSSSSYSLTRQINRIKDYQIFSLLYTMNLQSCYCLGTTNNNNWPSYERIGYDSIVCVIKLETRMKIKRLRMLWRKIKRENIRNFCSSRLVNVQYDPSSYLKNFDDGISKDDDNVLHSFYARFGTSSVVFYRNELMGDSE</sequence>
<protein>
    <submittedName>
        <fullName evidence="1">Uncharacterized protein</fullName>
    </submittedName>
</protein>
<accession>A0AAV1XWC7</accession>
<reference evidence="1 2" key="1">
    <citation type="submission" date="2024-03" db="EMBL/GenBank/DDBJ databases">
        <authorList>
            <person name="Martinez-Hernandez J."/>
        </authorList>
    </citation>
    <scope>NUCLEOTIDE SEQUENCE [LARGE SCALE GENOMIC DNA]</scope>
</reference>
<evidence type="ECO:0000313" key="2">
    <source>
        <dbReference type="Proteomes" id="UP001497480"/>
    </source>
</evidence>
<organism evidence="1 2">
    <name type="scientific">Lupinus luteus</name>
    <name type="common">European yellow lupine</name>
    <dbReference type="NCBI Taxonomy" id="3873"/>
    <lineage>
        <taxon>Eukaryota</taxon>
        <taxon>Viridiplantae</taxon>
        <taxon>Streptophyta</taxon>
        <taxon>Embryophyta</taxon>
        <taxon>Tracheophyta</taxon>
        <taxon>Spermatophyta</taxon>
        <taxon>Magnoliopsida</taxon>
        <taxon>eudicotyledons</taxon>
        <taxon>Gunneridae</taxon>
        <taxon>Pentapetalae</taxon>
        <taxon>rosids</taxon>
        <taxon>fabids</taxon>
        <taxon>Fabales</taxon>
        <taxon>Fabaceae</taxon>
        <taxon>Papilionoideae</taxon>
        <taxon>50 kb inversion clade</taxon>
        <taxon>genistoids sensu lato</taxon>
        <taxon>core genistoids</taxon>
        <taxon>Genisteae</taxon>
        <taxon>Lupinus</taxon>
    </lineage>
</organism>
<dbReference type="Proteomes" id="UP001497480">
    <property type="component" value="Unassembled WGS sequence"/>
</dbReference>
<dbReference type="EMBL" id="CAXHTB010000019">
    <property type="protein sequence ID" value="CAL0325983.1"/>
    <property type="molecule type" value="Genomic_DNA"/>
</dbReference>
<gene>
    <name evidence="1" type="ORF">LLUT_LOCUS27043</name>
</gene>
<dbReference type="PANTHER" id="PTHR33168">
    <property type="entry name" value="STRESS INDUCED PROTEIN-RELATED"/>
    <property type="match status" value="1"/>
</dbReference>
<keyword evidence="2" id="KW-1185">Reference proteome</keyword>
<proteinExistence type="predicted"/>
<evidence type="ECO:0000313" key="1">
    <source>
        <dbReference type="EMBL" id="CAL0325983.1"/>
    </source>
</evidence>